<evidence type="ECO:0000313" key="1">
    <source>
        <dbReference type="EMBL" id="CAA7037923.1"/>
    </source>
</evidence>
<sequence>MIITITATETFVLWDMADFPLPKDEIGSFYRNVESSVREEGYTSEVTIKAYGHREGSTPVDSDYIHQSIQLVRLHSKFVRVNHMLVEALSFARVFPQSNIMLIMKGMGEEGTEVVRIIKELQKRNCNVFLVVADYDECPLEVKPSCTVWLWESLLEGGFPLLSVSEMKKRTKERRIKERRKEKMKEMMK</sequence>
<name>A0A6D2JNJ4_9BRAS</name>
<reference evidence="1" key="1">
    <citation type="submission" date="2020-01" db="EMBL/GenBank/DDBJ databases">
        <authorList>
            <person name="Mishra B."/>
        </authorList>
    </citation>
    <scope>NUCLEOTIDE SEQUENCE [LARGE SCALE GENOMIC DNA]</scope>
</reference>
<dbReference type="PANTHER" id="PTHR14379:SF3">
    <property type="entry name" value="MEIOSIS REGULATOR AND MRNA STABILITY FACTOR 1"/>
    <property type="match status" value="1"/>
</dbReference>
<evidence type="ECO:0000313" key="2">
    <source>
        <dbReference type="Proteomes" id="UP000467841"/>
    </source>
</evidence>
<accession>A0A6D2JNJ4</accession>
<evidence type="ECO:0008006" key="3">
    <source>
        <dbReference type="Google" id="ProtNLM"/>
    </source>
</evidence>
<organism evidence="1 2">
    <name type="scientific">Microthlaspi erraticum</name>
    <dbReference type="NCBI Taxonomy" id="1685480"/>
    <lineage>
        <taxon>Eukaryota</taxon>
        <taxon>Viridiplantae</taxon>
        <taxon>Streptophyta</taxon>
        <taxon>Embryophyta</taxon>
        <taxon>Tracheophyta</taxon>
        <taxon>Spermatophyta</taxon>
        <taxon>Magnoliopsida</taxon>
        <taxon>eudicotyledons</taxon>
        <taxon>Gunneridae</taxon>
        <taxon>Pentapetalae</taxon>
        <taxon>rosids</taxon>
        <taxon>malvids</taxon>
        <taxon>Brassicales</taxon>
        <taxon>Brassicaceae</taxon>
        <taxon>Coluteocarpeae</taxon>
        <taxon>Microthlaspi</taxon>
    </lineage>
</organism>
<dbReference type="EMBL" id="CACVBM020001185">
    <property type="protein sequence ID" value="CAA7037923.1"/>
    <property type="molecule type" value="Genomic_DNA"/>
</dbReference>
<dbReference type="PANTHER" id="PTHR14379">
    <property type="entry name" value="LIMKAIN B LKAP"/>
    <property type="match status" value="1"/>
</dbReference>
<protein>
    <recommendedName>
        <fullName evidence="3">NYN domain-containing protein</fullName>
    </recommendedName>
</protein>
<dbReference type="AlphaFoldDB" id="A0A6D2JNJ4"/>
<proteinExistence type="predicted"/>
<comment type="caution">
    <text evidence="1">The sequence shown here is derived from an EMBL/GenBank/DDBJ whole genome shotgun (WGS) entry which is preliminary data.</text>
</comment>
<dbReference type="InterPro" id="IPR024768">
    <property type="entry name" value="Marf1"/>
</dbReference>
<keyword evidence="2" id="KW-1185">Reference proteome</keyword>
<dbReference type="GO" id="GO:0010468">
    <property type="term" value="P:regulation of gene expression"/>
    <property type="evidence" value="ECO:0007669"/>
    <property type="project" value="InterPro"/>
</dbReference>
<gene>
    <name evidence="1" type="ORF">MERR_LOCUS25158</name>
</gene>
<dbReference type="GO" id="GO:0005777">
    <property type="term" value="C:peroxisome"/>
    <property type="evidence" value="ECO:0007669"/>
    <property type="project" value="InterPro"/>
</dbReference>
<dbReference type="Proteomes" id="UP000467841">
    <property type="component" value="Unassembled WGS sequence"/>
</dbReference>